<feature type="region of interest" description="Disordered" evidence="1">
    <location>
        <begin position="156"/>
        <end position="187"/>
    </location>
</feature>
<evidence type="ECO:0000256" key="1">
    <source>
        <dbReference type="SAM" id="MobiDB-lite"/>
    </source>
</evidence>
<sequence>MAPSLESSSRGVLPVEQSSPVKYISALIEDYVHYQHIQAAPGILSPSPPSTPRPAGSSSAPLFVRSAVDGLSRSSASFLTSSSPVQSRAVPPAFKPYTISPLKATSRYSPLLDRPVHSAREQELVDALREADHRDNERKRQMMAMQASAILSGIHSNRVQSQLQAAEERKKKKEGNGRRKMGDGKPKYFTGEAFYNLSLEDDRERVEQAAEKEQRQEQRTAHARNLVEWKKANEAIRERNEVRRATFVLDTAAWEEEKAAAKVDKRKPGWAKPKVRDYGIENLLPRPKKPVGGGNSDVDEEEGSANGSNLGDE</sequence>
<feature type="region of interest" description="Disordered" evidence="1">
    <location>
        <begin position="257"/>
        <end position="313"/>
    </location>
</feature>
<feature type="region of interest" description="Disordered" evidence="1">
    <location>
        <begin position="41"/>
        <end position="61"/>
    </location>
</feature>
<organism evidence="2 3">
    <name type="scientific">Mycena alexandri</name>
    <dbReference type="NCBI Taxonomy" id="1745969"/>
    <lineage>
        <taxon>Eukaryota</taxon>
        <taxon>Fungi</taxon>
        <taxon>Dikarya</taxon>
        <taxon>Basidiomycota</taxon>
        <taxon>Agaricomycotina</taxon>
        <taxon>Agaricomycetes</taxon>
        <taxon>Agaricomycetidae</taxon>
        <taxon>Agaricales</taxon>
        <taxon>Marasmiineae</taxon>
        <taxon>Mycenaceae</taxon>
        <taxon>Mycena</taxon>
    </lineage>
</organism>
<accession>A0AAD6S7G0</accession>
<name>A0AAD6S7G0_9AGAR</name>
<dbReference type="AlphaFoldDB" id="A0AAD6S7G0"/>
<evidence type="ECO:0000313" key="3">
    <source>
        <dbReference type="Proteomes" id="UP001218188"/>
    </source>
</evidence>
<evidence type="ECO:0000313" key="2">
    <source>
        <dbReference type="EMBL" id="KAJ7022259.1"/>
    </source>
</evidence>
<feature type="compositionally biased region" description="Basic and acidic residues" evidence="1">
    <location>
        <begin position="257"/>
        <end position="267"/>
    </location>
</feature>
<dbReference type="Proteomes" id="UP001218188">
    <property type="component" value="Unassembled WGS sequence"/>
</dbReference>
<gene>
    <name evidence="2" type="ORF">C8F04DRAFT_971733</name>
</gene>
<comment type="caution">
    <text evidence="2">The sequence shown here is derived from an EMBL/GenBank/DDBJ whole genome shotgun (WGS) entry which is preliminary data.</text>
</comment>
<feature type="compositionally biased region" description="Basic and acidic residues" evidence="1">
    <location>
        <begin position="166"/>
        <end position="186"/>
    </location>
</feature>
<reference evidence="2" key="1">
    <citation type="submission" date="2023-03" db="EMBL/GenBank/DDBJ databases">
        <title>Massive genome expansion in bonnet fungi (Mycena s.s.) driven by repeated elements and novel gene families across ecological guilds.</title>
        <authorList>
            <consortium name="Lawrence Berkeley National Laboratory"/>
            <person name="Harder C.B."/>
            <person name="Miyauchi S."/>
            <person name="Viragh M."/>
            <person name="Kuo A."/>
            <person name="Thoen E."/>
            <person name="Andreopoulos B."/>
            <person name="Lu D."/>
            <person name="Skrede I."/>
            <person name="Drula E."/>
            <person name="Henrissat B."/>
            <person name="Morin E."/>
            <person name="Kohler A."/>
            <person name="Barry K."/>
            <person name="LaButti K."/>
            <person name="Morin E."/>
            <person name="Salamov A."/>
            <person name="Lipzen A."/>
            <person name="Mereny Z."/>
            <person name="Hegedus B."/>
            <person name="Baldrian P."/>
            <person name="Stursova M."/>
            <person name="Weitz H."/>
            <person name="Taylor A."/>
            <person name="Grigoriev I.V."/>
            <person name="Nagy L.G."/>
            <person name="Martin F."/>
            <person name="Kauserud H."/>
        </authorList>
    </citation>
    <scope>NUCLEOTIDE SEQUENCE</scope>
    <source>
        <strain evidence="2">CBHHK200</strain>
    </source>
</reference>
<protein>
    <submittedName>
        <fullName evidence="2">Uncharacterized protein</fullName>
    </submittedName>
</protein>
<dbReference type="EMBL" id="JARJCM010000213">
    <property type="protein sequence ID" value="KAJ7022259.1"/>
    <property type="molecule type" value="Genomic_DNA"/>
</dbReference>
<proteinExistence type="predicted"/>
<keyword evidence="3" id="KW-1185">Reference proteome</keyword>